<keyword evidence="4 5" id="KW-0234">DNA repair</keyword>
<keyword evidence="7" id="KW-1185">Reference proteome</keyword>
<dbReference type="EC" id="3.2.2.-" evidence="5"/>
<evidence type="ECO:0000313" key="6">
    <source>
        <dbReference type="EMBL" id="GGD31063.1"/>
    </source>
</evidence>
<evidence type="ECO:0000256" key="4">
    <source>
        <dbReference type="ARBA" id="ARBA00023204"/>
    </source>
</evidence>
<protein>
    <recommendedName>
        <fullName evidence="5">Putative 3-methyladenine DNA glycosylase</fullName>
        <ecNumber evidence="5">3.2.2.-</ecNumber>
    </recommendedName>
</protein>
<dbReference type="InterPro" id="IPR011034">
    <property type="entry name" value="Formyl_transferase-like_C_sf"/>
</dbReference>
<dbReference type="InterPro" id="IPR003180">
    <property type="entry name" value="MPG"/>
</dbReference>
<dbReference type="Proteomes" id="UP000630594">
    <property type="component" value="Unassembled WGS sequence"/>
</dbReference>
<dbReference type="EMBL" id="BMCK01000006">
    <property type="protein sequence ID" value="GGD31063.1"/>
    <property type="molecule type" value="Genomic_DNA"/>
</dbReference>
<evidence type="ECO:0000256" key="2">
    <source>
        <dbReference type="ARBA" id="ARBA00022763"/>
    </source>
</evidence>
<dbReference type="PANTHER" id="PTHR10429:SF0">
    <property type="entry name" value="DNA-3-METHYLADENINE GLYCOSYLASE"/>
    <property type="match status" value="1"/>
</dbReference>
<dbReference type="NCBIfam" id="NF002003">
    <property type="entry name" value="PRK00802.1-3"/>
    <property type="match status" value="1"/>
</dbReference>
<evidence type="ECO:0000256" key="1">
    <source>
        <dbReference type="ARBA" id="ARBA00009232"/>
    </source>
</evidence>
<dbReference type="Gene3D" id="3.10.300.10">
    <property type="entry name" value="Methylpurine-DNA glycosylase (MPG)"/>
    <property type="match status" value="1"/>
</dbReference>
<proteinExistence type="inferred from homology"/>
<dbReference type="HAMAP" id="MF_00527">
    <property type="entry name" value="3MGH"/>
    <property type="match status" value="1"/>
</dbReference>
<dbReference type="PANTHER" id="PTHR10429">
    <property type="entry name" value="DNA-3-METHYLADENINE GLYCOSYLASE"/>
    <property type="match status" value="1"/>
</dbReference>
<name>A0ABQ1QLM7_9ACTN</name>
<dbReference type="Pfam" id="PF02245">
    <property type="entry name" value="Pur_DNA_glyco"/>
    <property type="match status" value="1"/>
</dbReference>
<keyword evidence="3 5" id="KW-0378">Hydrolase</keyword>
<evidence type="ECO:0000256" key="5">
    <source>
        <dbReference type="HAMAP-Rule" id="MF_00527"/>
    </source>
</evidence>
<dbReference type="RefSeq" id="WP_188422468.1">
    <property type="nucleotide sequence ID" value="NZ_BMCK01000006.1"/>
</dbReference>
<dbReference type="CDD" id="cd00540">
    <property type="entry name" value="AAG"/>
    <property type="match status" value="1"/>
</dbReference>
<dbReference type="SUPFAM" id="SSF50486">
    <property type="entry name" value="FMT C-terminal domain-like"/>
    <property type="match status" value="1"/>
</dbReference>
<comment type="caution">
    <text evidence="6">The sequence shown here is derived from an EMBL/GenBank/DDBJ whole genome shotgun (WGS) entry which is preliminary data.</text>
</comment>
<keyword evidence="2 5" id="KW-0227">DNA damage</keyword>
<dbReference type="InterPro" id="IPR036995">
    <property type="entry name" value="MPG_sf"/>
</dbReference>
<accession>A0ABQ1QLM7</accession>
<evidence type="ECO:0000256" key="3">
    <source>
        <dbReference type="ARBA" id="ARBA00022801"/>
    </source>
</evidence>
<gene>
    <name evidence="6" type="ORF">GCM10007231_33240</name>
</gene>
<organism evidence="6 7">
    <name type="scientific">Nocardioides daphniae</name>
    <dbReference type="NCBI Taxonomy" id="402297"/>
    <lineage>
        <taxon>Bacteria</taxon>
        <taxon>Bacillati</taxon>
        <taxon>Actinomycetota</taxon>
        <taxon>Actinomycetes</taxon>
        <taxon>Propionibacteriales</taxon>
        <taxon>Nocardioidaceae</taxon>
        <taxon>Nocardioides</taxon>
    </lineage>
</organism>
<reference evidence="7" key="1">
    <citation type="journal article" date="2019" name="Int. J. Syst. Evol. Microbiol.">
        <title>The Global Catalogue of Microorganisms (GCM) 10K type strain sequencing project: providing services to taxonomists for standard genome sequencing and annotation.</title>
        <authorList>
            <consortium name="The Broad Institute Genomics Platform"/>
            <consortium name="The Broad Institute Genome Sequencing Center for Infectious Disease"/>
            <person name="Wu L."/>
            <person name="Ma J."/>
        </authorList>
    </citation>
    <scope>NUCLEOTIDE SEQUENCE [LARGE SCALE GENOMIC DNA]</scope>
    <source>
        <strain evidence="7">CCM 7403</strain>
    </source>
</reference>
<comment type="similarity">
    <text evidence="1 5">Belongs to the DNA glycosylase MPG family.</text>
</comment>
<sequence>MHHVVDLARPAPVVAPELLGCRLTSHSPDGDVTLVLTEVEAYEGAVDPASHAHRGETPRNAVMFGPAGHAYVYRSHGLHWCLNVVTGTPGAASAVLLRAGRVVDGELLARTRRGAHVAHRSLARGPGNLGQALGITGDDTGSHLLEGPRLRLQLTPDPDEVRAEVLSGPRVGVSRAADLPWRFWWAGEPTVSAYRRSPRATAVEPTPRA</sequence>
<dbReference type="NCBIfam" id="TIGR00567">
    <property type="entry name" value="3mg"/>
    <property type="match status" value="1"/>
</dbReference>
<evidence type="ECO:0000313" key="7">
    <source>
        <dbReference type="Proteomes" id="UP000630594"/>
    </source>
</evidence>